<evidence type="ECO:0000313" key="2">
    <source>
        <dbReference type="Proteomes" id="UP000053268"/>
    </source>
</evidence>
<organism evidence="1 2">
    <name type="scientific">Papilio xuthus</name>
    <name type="common">Asian swallowtail butterfly</name>
    <dbReference type="NCBI Taxonomy" id="66420"/>
    <lineage>
        <taxon>Eukaryota</taxon>
        <taxon>Metazoa</taxon>
        <taxon>Ecdysozoa</taxon>
        <taxon>Arthropoda</taxon>
        <taxon>Hexapoda</taxon>
        <taxon>Insecta</taxon>
        <taxon>Pterygota</taxon>
        <taxon>Neoptera</taxon>
        <taxon>Endopterygota</taxon>
        <taxon>Lepidoptera</taxon>
        <taxon>Glossata</taxon>
        <taxon>Ditrysia</taxon>
        <taxon>Papilionoidea</taxon>
        <taxon>Papilionidae</taxon>
        <taxon>Papilioninae</taxon>
        <taxon>Papilio</taxon>
    </lineage>
</organism>
<reference evidence="1 2" key="1">
    <citation type="journal article" date="2015" name="Nat. Commun.">
        <title>Outbred genome sequencing and CRISPR/Cas9 gene editing in butterflies.</title>
        <authorList>
            <person name="Li X."/>
            <person name="Fan D."/>
            <person name="Zhang W."/>
            <person name="Liu G."/>
            <person name="Zhang L."/>
            <person name="Zhao L."/>
            <person name="Fang X."/>
            <person name="Chen L."/>
            <person name="Dong Y."/>
            <person name="Chen Y."/>
            <person name="Ding Y."/>
            <person name="Zhao R."/>
            <person name="Feng M."/>
            <person name="Zhu Y."/>
            <person name="Feng Y."/>
            <person name="Jiang X."/>
            <person name="Zhu D."/>
            <person name="Xiang H."/>
            <person name="Feng X."/>
            <person name="Li S."/>
            <person name="Wang J."/>
            <person name="Zhang G."/>
            <person name="Kronforst M.R."/>
            <person name="Wang W."/>
        </authorList>
    </citation>
    <scope>NUCLEOTIDE SEQUENCE [LARGE SCALE GENOMIC DNA]</scope>
    <source>
        <strain evidence="1">Ya'a_city_454_Px</strain>
        <tissue evidence="1">Whole body</tissue>
    </source>
</reference>
<sequence length="62" mass="7093">MDDLGCDYGVRIVVSPPWVFYCGSKLSDWRMDRTMYGKVLPGTYNPYRCAMKENGISPGCEY</sequence>
<name>A0A194Q3K0_PAPXU</name>
<keyword evidence="2" id="KW-1185">Reference proteome</keyword>
<dbReference type="AlphaFoldDB" id="A0A194Q3K0"/>
<dbReference type="Proteomes" id="UP000053268">
    <property type="component" value="Unassembled WGS sequence"/>
</dbReference>
<evidence type="ECO:0000313" key="1">
    <source>
        <dbReference type="EMBL" id="KPJ00107.1"/>
    </source>
</evidence>
<accession>A0A194Q3K0</accession>
<gene>
    <name evidence="1" type="ORF">RR46_02894</name>
</gene>
<proteinExistence type="predicted"/>
<dbReference type="EMBL" id="KQ459472">
    <property type="protein sequence ID" value="KPJ00107.1"/>
    <property type="molecule type" value="Genomic_DNA"/>
</dbReference>
<protein>
    <submittedName>
        <fullName evidence="1">Uncharacterized protein</fullName>
    </submittedName>
</protein>